<dbReference type="PANTHER" id="PTHR30075">
    <property type="entry name" value="GLYCYL-TRNA SYNTHETASE"/>
    <property type="match status" value="1"/>
</dbReference>
<evidence type="ECO:0000256" key="8">
    <source>
        <dbReference type="HAMAP-Rule" id="MF_00254"/>
    </source>
</evidence>
<keyword evidence="8" id="KW-0963">Cytoplasm</keyword>
<comment type="caution">
    <text evidence="9">The sequence shown here is derived from an EMBL/GenBank/DDBJ whole genome shotgun (WGS) entry which is preliminary data.</text>
</comment>
<evidence type="ECO:0000256" key="4">
    <source>
        <dbReference type="ARBA" id="ARBA00022840"/>
    </source>
</evidence>
<keyword evidence="6 8" id="KW-0030">Aminoacyl-tRNA synthetase</keyword>
<dbReference type="Gene3D" id="3.30.930.10">
    <property type="entry name" value="Bira Bifunctional Protein, Domain 2"/>
    <property type="match status" value="1"/>
</dbReference>
<evidence type="ECO:0000256" key="5">
    <source>
        <dbReference type="ARBA" id="ARBA00022917"/>
    </source>
</evidence>
<protein>
    <recommendedName>
        <fullName evidence="8">Glycine--tRNA ligase alpha subunit</fullName>
        <ecNumber evidence="8">6.1.1.14</ecNumber>
    </recommendedName>
    <alternativeName>
        <fullName evidence="8">Glycyl-tRNA synthetase alpha subunit</fullName>
        <shortName evidence="8">GlyRS</shortName>
    </alternativeName>
</protein>
<dbReference type="AlphaFoldDB" id="A0A523UWQ6"/>
<evidence type="ECO:0000256" key="7">
    <source>
        <dbReference type="ARBA" id="ARBA00047937"/>
    </source>
</evidence>
<comment type="subunit">
    <text evidence="8">Tetramer of two alpha and two beta subunits.</text>
</comment>
<evidence type="ECO:0000256" key="2">
    <source>
        <dbReference type="ARBA" id="ARBA00022598"/>
    </source>
</evidence>
<keyword evidence="3 8" id="KW-0547">Nucleotide-binding</keyword>
<organism evidence="9 10">
    <name type="scientific">candidate division TA06 bacterium</name>
    <dbReference type="NCBI Taxonomy" id="2250710"/>
    <lineage>
        <taxon>Bacteria</taxon>
        <taxon>Bacteria division TA06</taxon>
    </lineage>
</organism>
<keyword evidence="2 8" id="KW-0436">Ligase</keyword>
<evidence type="ECO:0000256" key="6">
    <source>
        <dbReference type="ARBA" id="ARBA00023146"/>
    </source>
</evidence>
<dbReference type="GO" id="GO:0006426">
    <property type="term" value="P:glycyl-tRNA aminoacylation"/>
    <property type="evidence" value="ECO:0007669"/>
    <property type="project" value="UniProtKB-UniRule"/>
</dbReference>
<dbReference type="EMBL" id="SOJN01000037">
    <property type="protein sequence ID" value="TET46972.1"/>
    <property type="molecule type" value="Genomic_DNA"/>
</dbReference>
<proteinExistence type="inferred from homology"/>
<evidence type="ECO:0000256" key="1">
    <source>
        <dbReference type="ARBA" id="ARBA00008226"/>
    </source>
</evidence>
<evidence type="ECO:0000256" key="3">
    <source>
        <dbReference type="ARBA" id="ARBA00022741"/>
    </source>
</evidence>
<dbReference type="GO" id="GO:0005829">
    <property type="term" value="C:cytosol"/>
    <property type="evidence" value="ECO:0007669"/>
    <property type="project" value="TreeGrafter"/>
</dbReference>
<comment type="similarity">
    <text evidence="1 8">Belongs to the class-II aminoacyl-tRNA synthetase family.</text>
</comment>
<dbReference type="Pfam" id="PF02091">
    <property type="entry name" value="tRNA-synt_2e"/>
    <property type="match status" value="1"/>
</dbReference>
<gene>
    <name evidence="8" type="primary">glyQ</name>
    <name evidence="9" type="ORF">E3J62_02690</name>
</gene>
<dbReference type="PANTHER" id="PTHR30075:SF2">
    <property type="entry name" value="GLYCINE--TRNA LIGASE, CHLOROPLASTIC_MITOCHONDRIAL 2"/>
    <property type="match status" value="1"/>
</dbReference>
<dbReference type="InterPro" id="IPR045864">
    <property type="entry name" value="aa-tRNA-synth_II/BPL/LPL"/>
</dbReference>
<dbReference type="SUPFAM" id="SSF55681">
    <property type="entry name" value="Class II aaRS and biotin synthetases"/>
    <property type="match status" value="1"/>
</dbReference>
<dbReference type="InterPro" id="IPR006194">
    <property type="entry name" value="Gly-tRNA-synth_heterodimer"/>
</dbReference>
<dbReference type="PRINTS" id="PR01044">
    <property type="entry name" value="TRNASYNTHGA"/>
</dbReference>
<dbReference type="PROSITE" id="PS50861">
    <property type="entry name" value="AA_TRNA_LIGASE_II_GLYAB"/>
    <property type="match status" value="1"/>
</dbReference>
<sequence>MTLQDMIRTLDDYWGKKGCLIWQPYSSEVGAGTFNPATFLRVLGPDPWKVAYVEQGKRPRDGRYAVNPNRVYQHHQYQVILKPSPFDIQDVYLNSLKSLGIKLLDHDIRFLEDDWDAPTLGAWGIGWQVWLDGVEITQFTYFQQVGGLDLEVIPVELTYGIERIACIIQNKPSIFDLQWTDTVTWGDLFRNNEIQYSRLNYEEADVELHFLLFDKFEDEAKRLIDEGMYLPGYDYVIKCSHAFNILEARGAISVTERASYIARVRKLARRTALAYVKAKTEG</sequence>
<keyword evidence="5 8" id="KW-0648">Protein biosynthesis</keyword>
<dbReference type="GO" id="GO:0004820">
    <property type="term" value="F:glycine-tRNA ligase activity"/>
    <property type="evidence" value="ECO:0007669"/>
    <property type="project" value="UniProtKB-UniRule"/>
</dbReference>
<evidence type="ECO:0000313" key="10">
    <source>
        <dbReference type="Proteomes" id="UP000315525"/>
    </source>
</evidence>
<accession>A0A523UWQ6</accession>
<dbReference type="NCBIfam" id="NF006827">
    <property type="entry name" value="PRK09348.1"/>
    <property type="match status" value="1"/>
</dbReference>
<comment type="subcellular location">
    <subcellularLocation>
        <location evidence="8">Cytoplasm</location>
    </subcellularLocation>
</comment>
<name>A0A523UWQ6_UNCT6</name>
<dbReference type="NCBIfam" id="TIGR00388">
    <property type="entry name" value="glyQ"/>
    <property type="match status" value="1"/>
</dbReference>
<dbReference type="Gene3D" id="1.20.58.180">
    <property type="entry name" value="Class II aaRS and biotin synthetases, domain 2"/>
    <property type="match status" value="1"/>
</dbReference>
<reference evidence="9 10" key="1">
    <citation type="submission" date="2019-03" db="EMBL/GenBank/DDBJ databases">
        <title>Metabolic potential of uncultured bacteria and archaea associated with petroleum seepage in deep-sea sediments.</title>
        <authorList>
            <person name="Dong X."/>
            <person name="Hubert C."/>
        </authorList>
    </citation>
    <scope>NUCLEOTIDE SEQUENCE [LARGE SCALE GENOMIC DNA]</scope>
    <source>
        <strain evidence="9">E44_bin18</strain>
    </source>
</reference>
<keyword evidence="4 8" id="KW-0067">ATP-binding</keyword>
<dbReference type="Proteomes" id="UP000315525">
    <property type="component" value="Unassembled WGS sequence"/>
</dbReference>
<dbReference type="InterPro" id="IPR002310">
    <property type="entry name" value="Gly-tRNA_ligase_asu"/>
</dbReference>
<dbReference type="EC" id="6.1.1.14" evidence="8"/>
<comment type="catalytic activity">
    <reaction evidence="7 8">
        <text>tRNA(Gly) + glycine + ATP = glycyl-tRNA(Gly) + AMP + diphosphate</text>
        <dbReference type="Rhea" id="RHEA:16013"/>
        <dbReference type="Rhea" id="RHEA-COMP:9664"/>
        <dbReference type="Rhea" id="RHEA-COMP:9683"/>
        <dbReference type="ChEBI" id="CHEBI:30616"/>
        <dbReference type="ChEBI" id="CHEBI:33019"/>
        <dbReference type="ChEBI" id="CHEBI:57305"/>
        <dbReference type="ChEBI" id="CHEBI:78442"/>
        <dbReference type="ChEBI" id="CHEBI:78522"/>
        <dbReference type="ChEBI" id="CHEBI:456215"/>
        <dbReference type="EC" id="6.1.1.14"/>
    </reaction>
</comment>
<dbReference type="GO" id="GO:0005524">
    <property type="term" value="F:ATP binding"/>
    <property type="evidence" value="ECO:0007669"/>
    <property type="project" value="UniProtKB-UniRule"/>
</dbReference>
<dbReference type="HAMAP" id="MF_00254">
    <property type="entry name" value="Gly_tRNA_synth_alpha"/>
    <property type="match status" value="1"/>
</dbReference>
<evidence type="ECO:0000313" key="9">
    <source>
        <dbReference type="EMBL" id="TET46972.1"/>
    </source>
</evidence>